<gene>
    <name evidence="1" type="ORF">BGZ95_007501</name>
</gene>
<proteinExistence type="predicted"/>
<comment type="caution">
    <text evidence="1">The sequence shown here is derived from an EMBL/GenBank/DDBJ whole genome shotgun (WGS) entry which is preliminary data.</text>
</comment>
<dbReference type="Proteomes" id="UP001194580">
    <property type="component" value="Unassembled WGS sequence"/>
</dbReference>
<accession>A0AAD4D037</accession>
<dbReference type="AlphaFoldDB" id="A0AAD4D037"/>
<dbReference type="EMBL" id="JAAAIL010003689">
    <property type="protein sequence ID" value="KAG0249520.1"/>
    <property type="molecule type" value="Genomic_DNA"/>
</dbReference>
<sequence>MLKATALYTCTNGEQPIFKSDCAPDRCSATKESMGVASVIFKKLDDDTCQNSCLCSGEGPACGSSFPEKCNLKEGGLYKCTGKDQAPSLIEECKDGICVIHPGDDSCGDANTCLCIDTDDVCGNAFPSLCNYQLDSLYKCEGGAGSTPTIKETCASKKCKIEPGNDVCIDDPCACKDGTAACGSTFPPECGLDKDTLYTCSAAGAGPAAGDKCTSGCQVTPTGADNCKADCTCKDGTAACGSTFPPECGFDKDTVYKCDGGIGTTPVPGDKCKAGECLVVDGTDGCRPEPPTDCKCKDDKDICGSEYAPVCGFDKDTLYTCSAAGADPVIGEKCASGCQITPIGDDKCMPDCTCKDGTAACGSTFPPECGLDKDTLYTCSAAGADPAAGDKCTSGCQVTPTGADNCKADCTCKDGTAACGSTFPPECGFDKDTVYKCDGGIGTTPVPGDKCKAGECLV</sequence>
<organism evidence="1 2">
    <name type="scientific">Linnemannia exigua</name>
    <dbReference type="NCBI Taxonomy" id="604196"/>
    <lineage>
        <taxon>Eukaryota</taxon>
        <taxon>Fungi</taxon>
        <taxon>Fungi incertae sedis</taxon>
        <taxon>Mucoromycota</taxon>
        <taxon>Mortierellomycotina</taxon>
        <taxon>Mortierellomycetes</taxon>
        <taxon>Mortierellales</taxon>
        <taxon>Mortierellaceae</taxon>
        <taxon>Linnemannia</taxon>
    </lineage>
</organism>
<protein>
    <submittedName>
        <fullName evidence="1">Uncharacterized protein</fullName>
    </submittedName>
</protein>
<name>A0AAD4D037_9FUNG</name>
<evidence type="ECO:0000313" key="2">
    <source>
        <dbReference type="Proteomes" id="UP001194580"/>
    </source>
</evidence>
<reference evidence="1" key="1">
    <citation type="journal article" date="2020" name="Fungal Divers.">
        <title>Resolving the Mortierellaceae phylogeny through synthesis of multi-gene phylogenetics and phylogenomics.</title>
        <authorList>
            <person name="Vandepol N."/>
            <person name="Liber J."/>
            <person name="Desiro A."/>
            <person name="Na H."/>
            <person name="Kennedy M."/>
            <person name="Barry K."/>
            <person name="Grigoriev I.V."/>
            <person name="Miller A.N."/>
            <person name="O'Donnell K."/>
            <person name="Stajich J.E."/>
            <person name="Bonito G."/>
        </authorList>
    </citation>
    <scope>NUCLEOTIDE SEQUENCE</scope>
    <source>
        <strain evidence="1">NRRL 28262</strain>
    </source>
</reference>
<evidence type="ECO:0000313" key="1">
    <source>
        <dbReference type="EMBL" id="KAG0249520.1"/>
    </source>
</evidence>
<feature type="non-terminal residue" evidence="1">
    <location>
        <position position="458"/>
    </location>
</feature>
<keyword evidence="2" id="KW-1185">Reference proteome</keyword>